<evidence type="ECO:0000313" key="4">
    <source>
        <dbReference type="Proteomes" id="UP000231987"/>
    </source>
</evidence>
<dbReference type="InterPro" id="IPR006442">
    <property type="entry name" value="Antitoxin_Phd/YefM"/>
</dbReference>
<comment type="function">
    <text evidence="2">Antitoxin component of a type II toxin-antitoxin (TA) system.</text>
</comment>
<dbReference type="NCBIfam" id="TIGR01552">
    <property type="entry name" value="phd_fam"/>
    <property type="match status" value="1"/>
</dbReference>
<sequence length="87" mass="9529">MKQFTFSEMNRASGEILEAALIEPVALTKRGKEKLVILSAAQYQKLVGRPHAAAYTLENAPDDIHDELMTGLDAIIASDDDDDVQGR</sequence>
<dbReference type="AlphaFoldDB" id="A0A2J0Z186"/>
<evidence type="ECO:0000313" key="3">
    <source>
        <dbReference type="EMBL" id="PJR14281.1"/>
    </source>
</evidence>
<accession>A0A2J0Z186</accession>
<evidence type="ECO:0000256" key="2">
    <source>
        <dbReference type="RuleBase" id="RU362080"/>
    </source>
</evidence>
<dbReference type="InterPro" id="IPR036165">
    <property type="entry name" value="YefM-like_sf"/>
</dbReference>
<dbReference type="Proteomes" id="UP000231987">
    <property type="component" value="Unassembled WGS sequence"/>
</dbReference>
<protein>
    <recommendedName>
        <fullName evidence="2">Antitoxin</fullName>
    </recommendedName>
</protein>
<dbReference type="Pfam" id="PF02604">
    <property type="entry name" value="PhdYeFM_antitox"/>
    <property type="match status" value="1"/>
</dbReference>
<gene>
    <name evidence="3" type="ORF">CEJ86_18010</name>
</gene>
<dbReference type="RefSeq" id="WP_100672785.1">
    <property type="nucleotide sequence ID" value="NZ_NJGD01000007.1"/>
</dbReference>
<comment type="similarity">
    <text evidence="1 2">Belongs to the phD/YefM antitoxin family.</text>
</comment>
<reference evidence="3 4" key="1">
    <citation type="submission" date="2017-06" db="EMBL/GenBank/DDBJ databases">
        <title>Ensifer strains isolated from leguminous trees and herbs display diverse denitrification phenotypes with some acting as strong N2O sinks.</title>
        <authorList>
            <person name="Woliy K."/>
            <person name="Mania D."/>
            <person name="Bakken L.R."/>
            <person name="Frostegard A."/>
        </authorList>
    </citation>
    <scope>NUCLEOTIDE SEQUENCE [LARGE SCALE GENOMIC DNA]</scope>
    <source>
        <strain evidence="3 4">AC50a</strain>
    </source>
</reference>
<proteinExistence type="inferred from homology"/>
<comment type="caution">
    <text evidence="3">The sequence shown here is derived from an EMBL/GenBank/DDBJ whole genome shotgun (WGS) entry which is preliminary data.</text>
</comment>
<organism evidence="3 4">
    <name type="scientific">Rhizobium meliloti</name>
    <name type="common">Ensifer meliloti</name>
    <name type="synonym">Sinorhizobium meliloti</name>
    <dbReference type="NCBI Taxonomy" id="382"/>
    <lineage>
        <taxon>Bacteria</taxon>
        <taxon>Pseudomonadati</taxon>
        <taxon>Pseudomonadota</taxon>
        <taxon>Alphaproteobacteria</taxon>
        <taxon>Hyphomicrobiales</taxon>
        <taxon>Rhizobiaceae</taxon>
        <taxon>Sinorhizobium/Ensifer group</taxon>
        <taxon>Sinorhizobium</taxon>
    </lineage>
</organism>
<dbReference type="EMBL" id="NJGD01000007">
    <property type="protein sequence ID" value="PJR14281.1"/>
    <property type="molecule type" value="Genomic_DNA"/>
</dbReference>
<evidence type="ECO:0000256" key="1">
    <source>
        <dbReference type="ARBA" id="ARBA00009981"/>
    </source>
</evidence>
<dbReference type="Gene3D" id="3.40.1620.10">
    <property type="entry name" value="YefM-like domain"/>
    <property type="match status" value="1"/>
</dbReference>
<name>A0A2J0Z186_RHIML</name>
<dbReference type="SUPFAM" id="SSF143120">
    <property type="entry name" value="YefM-like"/>
    <property type="match status" value="1"/>
</dbReference>